<evidence type="ECO:0000313" key="4">
    <source>
        <dbReference type="EMBL" id="MDR9762781.1"/>
    </source>
</evidence>
<accession>A0AAW8P897</accession>
<evidence type="ECO:0000256" key="1">
    <source>
        <dbReference type="ARBA" id="ARBA00022676"/>
    </source>
</evidence>
<protein>
    <submittedName>
        <fullName evidence="4">Glycosyltransferase</fullName>
        <ecNumber evidence="4">2.4.-.-</ecNumber>
    </submittedName>
</protein>
<dbReference type="SUPFAM" id="SSF53756">
    <property type="entry name" value="UDP-Glycosyltransferase/glycogen phosphorylase"/>
    <property type="match status" value="1"/>
</dbReference>
<proteinExistence type="predicted"/>
<dbReference type="EMBL" id="JAVLSH010000012">
    <property type="protein sequence ID" value="MDR9762781.1"/>
    <property type="molecule type" value="Genomic_DNA"/>
</dbReference>
<dbReference type="InterPro" id="IPR001296">
    <property type="entry name" value="Glyco_trans_1"/>
</dbReference>
<dbReference type="AlphaFoldDB" id="A0AAW8P897"/>
<evidence type="ECO:0000313" key="5">
    <source>
        <dbReference type="Proteomes" id="UP001269402"/>
    </source>
</evidence>
<dbReference type="Gene3D" id="3.40.50.2000">
    <property type="entry name" value="Glycogen Phosphorylase B"/>
    <property type="match status" value="2"/>
</dbReference>
<comment type="caution">
    <text evidence="4">The sequence shown here is derived from an EMBL/GenBank/DDBJ whole genome shotgun (WGS) entry which is preliminary data.</text>
</comment>
<evidence type="ECO:0000259" key="3">
    <source>
        <dbReference type="Pfam" id="PF00534"/>
    </source>
</evidence>
<dbReference type="Gene3D" id="3.20.20.80">
    <property type="entry name" value="Glycosidases"/>
    <property type="match status" value="1"/>
</dbReference>
<dbReference type="GO" id="GO:0016757">
    <property type="term" value="F:glycosyltransferase activity"/>
    <property type="evidence" value="ECO:0007669"/>
    <property type="project" value="UniProtKB-KW"/>
</dbReference>
<dbReference type="EC" id="2.4.-.-" evidence="4"/>
<dbReference type="InterPro" id="IPR017853">
    <property type="entry name" value="GH"/>
</dbReference>
<keyword evidence="5" id="KW-1185">Reference proteome</keyword>
<dbReference type="SUPFAM" id="SSF51445">
    <property type="entry name" value="(Trans)glycosidases"/>
    <property type="match status" value="1"/>
</dbReference>
<evidence type="ECO:0000256" key="2">
    <source>
        <dbReference type="ARBA" id="ARBA00022679"/>
    </source>
</evidence>
<dbReference type="PANTHER" id="PTHR12526">
    <property type="entry name" value="GLYCOSYLTRANSFERASE"/>
    <property type="match status" value="1"/>
</dbReference>
<reference evidence="5" key="1">
    <citation type="submission" date="2023-07" db="EMBL/GenBank/DDBJ databases">
        <title>Genomic characterization of faba bean (Vicia faba) microsymbionts in Mexican soils.</title>
        <authorList>
            <person name="Rivera Orduna F.N."/>
            <person name="Guevara-Luna J."/>
            <person name="Yan J."/>
            <person name="Arroyo-Herrera I."/>
            <person name="Li Y."/>
            <person name="Vasquez-Murrieta M.S."/>
            <person name="Wang E.T."/>
        </authorList>
    </citation>
    <scope>NUCLEOTIDE SEQUENCE [LARGE SCALE GENOMIC DNA]</scope>
    <source>
        <strain evidence="5">CH6</strain>
    </source>
</reference>
<sequence>MKVEPAPLRILFVFAWLVVGGEETEVRLLAKNLDRRRFRLDVVACFRKPGMPEQTHRQLRGLGIDVDTAPYELSFEDTVKYLAGKISGYDIVVSCQNVADIYPALERLHLRPPLIEHGGLVSEALAGPKHLTARYVGVCRSIRDAAASRMPGRDHHALEIPSMTDLSAFDPAHRERARADLGIATNEVLIGWVGRLDPKKNVEDFIEAAALVHATKKSARFVIVGGPDAFLPEYAVHLKALAARHGLNGMLQFLGDRNDIPSLLAALDIFVWLSSGEGMPHVIAEAGAACLPVIATPDNGAMQQIDDGLSGIFVPHRSPGVVAKNIVALIESPARRHALGTALRRKVERDYSVEAVLPQWERLLADVHGERKAARPTGLFQSFLQGGFECSSHRLRPKNGETQGDRLDLIAATGHDHHAETDYRQLQGFGISTVRDGFRWHLIENAGRYDWSSIRPMLQAAKATKTQVVWDLLHYGWPDDLDIWSPRFVDRFARFARACAELVREESDGVPFYCPVNEISFFSWGGGDAGYLNPFANGRGFELKVQMTRAAIAAMDAIISVDARARFVHCEPVINVVADPSRPHDARTAEGHRQSQFEAWDLIGGRMWPQIGGCERYLDILGVNYYSNNQWIHGGPPIDLGHPRYKPLSRILVETFARYGKPMLIAETGIEDDRRTSWFDYVADEALDAIRSGVPLEGLCLYPIVNHPGWDDNRPCANGLLSVDVPPGGRAPFAPLVAAIGKRAKEFASYAPHPVGGAEATTPERL</sequence>
<dbReference type="PANTHER" id="PTHR12526:SF510">
    <property type="entry name" value="D-INOSITOL 3-PHOSPHATE GLYCOSYLTRANSFERASE"/>
    <property type="match status" value="1"/>
</dbReference>
<feature type="domain" description="Glycosyl transferase family 1" evidence="3">
    <location>
        <begin position="174"/>
        <end position="344"/>
    </location>
</feature>
<dbReference type="Pfam" id="PF00534">
    <property type="entry name" value="Glycos_transf_1"/>
    <property type="match status" value="1"/>
</dbReference>
<organism evidence="4 5">
    <name type="scientific">Rhizobium redzepovicii</name>
    <dbReference type="NCBI Taxonomy" id="2867518"/>
    <lineage>
        <taxon>Bacteria</taxon>
        <taxon>Pseudomonadati</taxon>
        <taxon>Pseudomonadota</taxon>
        <taxon>Alphaproteobacteria</taxon>
        <taxon>Hyphomicrobiales</taxon>
        <taxon>Rhizobiaceae</taxon>
        <taxon>Rhizobium/Agrobacterium group</taxon>
        <taxon>Rhizobium</taxon>
    </lineage>
</organism>
<gene>
    <name evidence="4" type="ORF">RJJ37_24620</name>
</gene>
<keyword evidence="2 4" id="KW-0808">Transferase</keyword>
<dbReference type="Proteomes" id="UP001269402">
    <property type="component" value="Unassembled WGS sequence"/>
</dbReference>
<keyword evidence="1 4" id="KW-0328">Glycosyltransferase</keyword>
<name>A0AAW8P897_9HYPH</name>
<dbReference type="CDD" id="cd03801">
    <property type="entry name" value="GT4_PimA-like"/>
    <property type="match status" value="1"/>
</dbReference>
<dbReference type="RefSeq" id="WP_310808368.1">
    <property type="nucleotide sequence ID" value="NZ_JAVLSH010000012.1"/>
</dbReference>